<protein>
    <submittedName>
        <fullName evidence="2">Uncharacterized protein</fullName>
    </submittedName>
</protein>
<proteinExistence type="predicted"/>
<keyword evidence="3" id="KW-1185">Reference proteome</keyword>
<dbReference type="EMBL" id="CAJNIZ010026025">
    <property type="protein sequence ID" value="CAE7488550.1"/>
    <property type="molecule type" value="Genomic_DNA"/>
</dbReference>
<dbReference type="Proteomes" id="UP000649617">
    <property type="component" value="Unassembled WGS sequence"/>
</dbReference>
<sequence length="390" mass="43230">MNAILAVAAAVASTAVRLDIANQPAAARCPGDVILAVYGRSDYNENIDDSTWLDDDMVNMIGGYPIFQQHTAQGKRFQYHVGCNFQTQRPALYYEEVTETGQGVPNTFAVIPLKDTEPLRVYVGQYGPEVVEFAWTTLLMDVLVDGVVTLQDGHGFKPPPPPSMRTTTTSPRTVQPSSAWRRAKMLLSGENSKTSETTESKSTGKEEDDEASEASDADSDIVDIKTGDGVQRAIQLDPARHSKESEAHNADVQTELTQKLPDLNFCQRTVTLELVGTMERNAQQQSVLKAVHTKVKVPPEYYTKLGGLRIFAKKAQGRVDKIYYLRCDFTNGQPLLIMRQGGDVEVRRFNFKWWRTSSVQESIGEHLDLLADPVSVPYPVVKGYVTVTPD</sequence>
<dbReference type="AlphaFoldDB" id="A0A812SP66"/>
<accession>A0A812SP66</accession>
<dbReference type="OrthoDB" id="8062037at2759"/>
<evidence type="ECO:0000256" key="1">
    <source>
        <dbReference type="SAM" id="MobiDB-lite"/>
    </source>
</evidence>
<feature type="region of interest" description="Disordered" evidence="1">
    <location>
        <begin position="153"/>
        <end position="224"/>
    </location>
</feature>
<feature type="compositionally biased region" description="Basic and acidic residues" evidence="1">
    <location>
        <begin position="196"/>
        <end position="205"/>
    </location>
</feature>
<evidence type="ECO:0000313" key="2">
    <source>
        <dbReference type="EMBL" id="CAE7488550.1"/>
    </source>
</evidence>
<gene>
    <name evidence="2" type="ORF">SPIL2461_LOCUS12572</name>
</gene>
<feature type="compositionally biased region" description="Acidic residues" evidence="1">
    <location>
        <begin position="206"/>
        <end position="221"/>
    </location>
</feature>
<reference evidence="2" key="1">
    <citation type="submission" date="2021-02" db="EMBL/GenBank/DDBJ databases">
        <authorList>
            <person name="Dougan E. K."/>
            <person name="Rhodes N."/>
            <person name="Thang M."/>
            <person name="Chan C."/>
        </authorList>
    </citation>
    <scope>NUCLEOTIDE SEQUENCE</scope>
</reference>
<name>A0A812SP66_SYMPI</name>
<evidence type="ECO:0000313" key="3">
    <source>
        <dbReference type="Proteomes" id="UP000649617"/>
    </source>
</evidence>
<organism evidence="2 3">
    <name type="scientific">Symbiodinium pilosum</name>
    <name type="common">Dinoflagellate</name>
    <dbReference type="NCBI Taxonomy" id="2952"/>
    <lineage>
        <taxon>Eukaryota</taxon>
        <taxon>Sar</taxon>
        <taxon>Alveolata</taxon>
        <taxon>Dinophyceae</taxon>
        <taxon>Suessiales</taxon>
        <taxon>Symbiodiniaceae</taxon>
        <taxon>Symbiodinium</taxon>
    </lineage>
</organism>
<feature type="compositionally biased region" description="Low complexity" evidence="1">
    <location>
        <begin position="164"/>
        <end position="178"/>
    </location>
</feature>
<comment type="caution">
    <text evidence="2">The sequence shown here is derived from an EMBL/GenBank/DDBJ whole genome shotgun (WGS) entry which is preliminary data.</text>
</comment>